<dbReference type="SUPFAM" id="SSF48179">
    <property type="entry name" value="6-phosphogluconate dehydrogenase C-terminal domain-like"/>
    <property type="match status" value="1"/>
</dbReference>
<name>A0AAJ0MPH5_9PEZI</name>
<dbReference type="GO" id="GO:0005635">
    <property type="term" value="C:nuclear envelope"/>
    <property type="evidence" value="ECO:0007669"/>
    <property type="project" value="TreeGrafter"/>
</dbReference>
<sequence length="1688" mass="189616">MTPWKLPSTAGRSVGILGAGVLGRRIGACWASAGYQVHIRDPDPRQTNAALQYITSELWRYKPIVDPNTISVHGFQNMEHAVEDSWLVIECVPERLNMKIDLFAQLQNITQPDAILASNSSSYKSREMTAMVKPETAQRMLNTHYMVPPTIRIVELMTSGSTRPEIFPFLFKHFRASGMMPVIAHKESTGFILNRVWAAIKRECLMVLAEGVASPQELDAVWTDMFIENGSPPCTLMDSVGLDTVSLIEKHYIQERGLQDRGVLPFLQKYIDEGRLGAKSSKGGLYPPNHTVKTVNQEQASDDNLHVPSLYFLDIGWNNDPDDVGFYRKGRILVGSADGRCPLKVIAHHLPMPDGIALSQKAGKIFWTNMGTPGQNDGSIMSCNLDGTGARVITPPGAVHTPKQLSVDQENEVLYFSDREGMRVFCCGVDGSNLQTLVRAGDWRKGIDDPTLWCVGITVSAREGKFYWTQKGPPRGAKGRIYRASIEMPQGFGASNRPDVEVVFDHLPEPVDLAMDEESSALYWTDRGELPNGNTLNRAALNPDGSFSKHQVLARNLHEAIGLAIDKRNRYIYATDLGGAVYRFNMDGSGKQTIYEDQGAFAGIALLEQVVPSSSFFAIEVPGEAAPLNLLELARTLEYAALSTDHTQRQSAGQQLQSWESRPDYYVSLQTVFLDKSINNSVRFLAVILLKNGIDKYWRHTAKHAIQPAEKQFIRSRLLQGSVGEEDKTLALHNALVIAKIVRIDYPNDWPDVIPSIINVTRSARTESALALSGALQVLLRVVKELATARLRRSQTALQAVTPELVQLLGEIYTERTAAWQQFFARGGTGDEDEADYYMQNSLTALKILRRLVTVGYEHPHTDPMVQGFWSLSQSQFDQFLTGVSSESHIPAPFQDSVGKHLIQFTKLHIDMCDSHPASFPLLPNSIPLVKAYWNLVKQFSNEFEKSGGIRQTGSENHDGSAKHEGPLSEKLALKGLLLLRSCVSIAHRPMQTFKYKSPEVKNQEREAMELVKDQLLTNNFLLDIVQVTISRLFIFRQSDLEAWEEDPEGWEAAERNEGQAYEWAVRPCAERLLIDLLTHYKELGQPLLTYCEFATKVDMDIVTKEAAYCALGCAAAVIHEAFDFDRFLKTTLVKDAQIQDSMSKLLRRRIAILLNQWISIKIAEESRPAVYEIFRHLMNPDDPHNDQVVRTTAAREFKGIVDDFGFQGEQFLPFAPDVFNQLMGLLQEVESDETKLTVLDTIRAIVQRMETHITQFGDAIMLTLPKLWESAEKEEYMIKQSILAIMSALVDSMRGDSQRYQPAIIPLLREAMEPESALHLHLIEESVALWKSVTTQSYPPLHPDLVQMVELALPLLEYDSEVANQCLEVVKNYILLAPREILDDRLRRPTLAALVKTLDARSREQSQTGARSIELILRIAENIGGVQGLQVVVQDMLEIGLLNTIFEGLHSAWEASTTHGPNKKVSQINTIKQTDYFMLLARIALGDPTVFLTMLAGIATTAGSTAEQVWEWLGTLWFNNFDCMAEVERQKLSMLALTRLWELPDPMVQEKIVLARLQDFLAMWTSVVTELAASEDDQSLTEQQDFRQSINSTSKEQLAGGSTNPRDYLVWDPNSLPSYEWDTPLDVTERQFALKDPVHRVEAYEFARERLQGLVQRMGGEQQFEAEWAINVDKDVLEGFRRLGEGR</sequence>
<dbReference type="InterPro" id="IPR016024">
    <property type="entry name" value="ARM-type_fold"/>
</dbReference>
<dbReference type="InterPro" id="IPR006176">
    <property type="entry name" value="3-OHacyl-CoA_DH_NAD-bd"/>
</dbReference>
<dbReference type="Proteomes" id="UP001285908">
    <property type="component" value="Unassembled WGS sequence"/>
</dbReference>
<dbReference type="GO" id="GO:0031267">
    <property type="term" value="F:small GTPase binding"/>
    <property type="evidence" value="ECO:0007669"/>
    <property type="project" value="InterPro"/>
</dbReference>
<comment type="caution">
    <text evidence="7">The sequence shown here is derived from an EMBL/GenBank/DDBJ whole genome shotgun (WGS) entry which is preliminary data.</text>
</comment>
<evidence type="ECO:0000256" key="5">
    <source>
        <dbReference type="ARBA" id="ARBA00023242"/>
    </source>
</evidence>
<evidence type="ECO:0000256" key="1">
    <source>
        <dbReference type="ARBA" id="ARBA00004123"/>
    </source>
</evidence>
<dbReference type="InterPro" id="IPR011989">
    <property type="entry name" value="ARM-like"/>
</dbReference>
<dbReference type="Gene3D" id="1.10.1040.10">
    <property type="entry name" value="N-(1-d-carboxylethyl)-l-norvaline Dehydrogenase, domain 2"/>
    <property type="match status" value="1"/>
</dbReference>
<dbReference type="PROSITE" id="PS50166">
    <property type="entry name" value="IMPORTIN_B_NT"/>
    <property type="match status" value="1"/>
</dbReference>
<dbReference type="Gene3D" id="2.120.10.30">
    <property type="entry name" value="TolB, C-terminal domain"/>
    <property type="match status" value="2"/>
</dbReference>
<dbReference type="Pfam" id="PF00725">
    <property type="entry name" value="3HCDH"/>
    <property type="match status" value="1"/>
</dbReference>
<dbReference type="RefSeq" id="XP_062690976.1">
    <property type="nucleotide sequence ID" value="XM_062835280.1"/>
</dbReference>
<dbReference type="GO" id="GO:0005829">
    <property type="term" value="C:cytosol"/>
    <property type="evidence" value="ECO:0007669"/>
    <property type="project" value="TreeGrafter"/>
</dbReference>
<evidence type="ECO:0000259" key="6">
    <source>
        <dbReference type="PROSITE" id="PS50166"/>
    </source>
</evidence>
<comment type="subcellular location">
    <subcellularLocation>
        <location evidence="1">Nucleus</location>
    </subcellularLocation>
</comment>
<dbReference type="EMBL" id="JAULSX010000006">
    <property type="protein sequence ID" value="KAK3489269.1"/>
    <property type="molecule type" value="Genomic_DNA"/>
</dbReference>
<keyword evidence="8" id="KW-1185">Reference proteome</keyword>
<evidence type="ECO:0000256" key="3">
    <source>
        <dbReference type="ARBA" id="ARBA00022448"/>
    </source>
</evidence>
<dbReference type="GO" id="GO:0070403">
    <property type="term" value="F:NAD+ binding"/>
    <property type="evidence" value="ECO:0007669"/>
    <property type="project" value="InterPro"/>
</dbReference>
<proteinExistence type="inferred from homology"/>
<dbReference type="Pfam" id="PF25758">
    <property type="entry name" value="TPR_IPO11"/>
    <property type="match status" value="1"/>
</dbReference>
<dbReference type="Pfam" id="PF03810">
    <property type="entry name" value="IBN_N"/>
    <property type="match status" value="1"/>
</dbReference>
<dbReference type="PANTHER" id="PTHR10997:SF7">
    <property type="entry name" value="IMPORTIN-11"/>
    <property type="match status" value="1"/>
</dbReference>
<keyword evidence="3" id="KW-0813">Transport</keyword>
<dbReference type="GO" id="GO:0016616">
    <property type="term" value="F:oxidoreductase activity, acting on the CH-OH group of donors, NAD or NADP as acceptor"/>
    <property type="evidence" value="ECO:0007669"/>
    <property type="project" value="InterPro"/>
</dbReference>
<dbReference type="InterPro" id="IPR006108">
    <property type="entry name" value="3HC_DH_C"/>
</dbReference>
<dbReference type="InterPro" id="IPR011042">
    <property type="entry name" value="6-blade_b-propeller_TolB-like"/>
</dbReference>
<dbReference type="InterPro" id="IPR036291">
    <property type="entry name" value="NAD(P)-bd_dom_sf"/>
</dbReference>
<dbReference type="Gene3D" id="3.40.50.720">
    <property type="entry name" value="NAD(P)-binding Rossmann-like Domain"/>
    <property type="match status" value="1"/>
</dbReference>
<dbReference type="InterPro" id="IPR001494">
    <property type="entry name" value="Importin-beta_N"/>
</dbReference>
<dbReference type="FunFam" id="1.25.10.10:FF:000362">
    <property type="entry name" value="Importin 11, putative"/>
    <property type="match status" value="1"/>
</dbReference>
<dbReference type="PANTHER" id="PTHR10997">
    <property type="entry name" value="IMPORTIN-7, 8, 11"/>
    <property type="match status" value="1"/>
</dbReference>
<dbReference type="Pfam" id="PF02737">
    <property type="entry name" value="3HCDH_N"/>
    <property type="match status" value="1"/>
</dbReference>
<feature type="domain" description="Importin N-terminal" evidence="6">
    <location>
        <begin position="652"/>
        <end position="724"/>
    </location>
</feature>
<accession>A0AAJ0MPH5</accession>
<dbReference type="InterPro" id="IPR058669">
    <property type="entry name" value="TPR_IPO7/11-like"/>
</dbReference>
<dbReference type="InterPro" id="IPR000033">
    <property type="entry name" value="LDLR_classB_rpt"/>
</dbReference>
<gene>
    <name evidence="7" type="ORF">B0T23DRAFT_322125</name>
</gene>
<evidence type="ECO:0000256" key="2">
    <source>
        <dbReference type="ARBA" id="ARBA00007991"/>
    </source>
</evidence>
<evidence type="ECO:0000313" key="7">
    <source>
        <dbReference type="EMBL" id="KAK3489269.1"/>
    </source>
</evidence>
<keyword evidence="5" id="KW-0539">Nucleus</keyword>
<keyword evidence="4" id="KW-0560">Oxidoreductase</keyword>
<dbReference type="GO" id="GO:0006606">
    <property type="term" value="P:protein import into nucleus"/>
    <property type="evidence" value="ECO:0007669"/>
    <property type="project" value="TreeGrafter"/>
</dbReference>
<dbReference type="SMART" id="SM00135">
    <property type="entry name" value="LY"/>
    <property type="match status" value="5"/>
</dbReference>
<dbReference type="SUPFAM" id="SSF48371">
    <property type="entry name" value="ARM repeat"/>
    <property type="match status" value="1"/>
</dbReference>
<dbReference type="Gene3D" id="1.25.10.10">
    <property type="entry name" value="Leucine-rich Repeat Variant"/>
    <property type="match status" value="1"/>
</dbReference>
<dbReference type="SUPFAM" id="SSF63829">
    <property type="entry name" value="Calcium-dependent phosphotriesterase"/>
    <property type="match status" value="1"/>
</dbReference>
<dbReference type="InterPro" id="IPR013328">
    <property type="entry name" value="6PGD_dom2"/>
</dbReference>
<dbReference type="GO" id="GO:0006631">
    <property type="term" value="P:fatty acid metabolic process"/>
    <property type="evidence" value="ECO:0007669"/>
    <property type="project" value="InterPro"/>
</dbReference>
<organism evidence="7 8">
    <name type="scientific">Neurospora hispaniola</name>
    <dbReference type="NCBI Taxonomy" id="588809"/>
    <lineage>
        <taxon>Eukaryota</taxon>
        <taxon>Fungi</taxon>
        <taxon>Dikarya</taxon>
        <taxon>Ascomycota</taxon>
        <taxon>Pezizomycotina</taxon>
        <taxon>Sordariomycetes</taxon>
        <taxon>Sordariomycetidae</taxon>
        <taxon>Sordariales</taxon>
        <taxon>Sordariaceae</taxon>
        <taxon>Neurospora</taxon>
    </lineage>
</organism>
<dbReference type="SUPFAM" id="SSF51735">
    <property type="entry name" value="NAD(P)-binding Rossmann-fold domains"/>
    <property type="match status" value="1"/>
</dbReference>
<protein>
    <submittedName>
        <fullName evidence="7">Armadillo-type protein</fullName>
    </submittedName>
</protein>
<dbReference type="GeneID" id="87872902"/>
<evidence type="ECO:0000256" key="4">
    <source>
        <dbReference type="ARBA" id="ARBA00023002"/>
    </source>
</evidence>
<dbReference type="SMART" id="SM00913">
    <property type="entry name" value="IBN_N"/>
    <property type="match status" value="1"/>
</dbReference>
<comment type="similarity">
    <text evidence="2">Belongs to the importin beta family.</text>
</comment>
<evidence type="ECO:0000313" key="8">
    <source>
        <dbReference type="Proteomes" id="UP001285908"/>
    </source>
</evidence>
<reference evidence="7 8" key="1">
    <citation type="journal article" date="2023" name="Mol. Phylogenet. Evol.">
        <title>Genome-scale phylogeny and comparative genomics of the fungal order Sordariales.</title>
        <authorList>
            <person name="Hensen N."/>
            <person name="Bonometti L."/>
            <person name="Westerberg I."/>
            <person name="Brannstrom I.O."/>
            <person name="Guillou S."/>
            <person name="Cros-Aarteil S."/>
            <person name="Calhoun S."/>
            <person name="Haridas S."/>
            <person name="Kuo A."/>
            <person name="Mondo S."/>
            <person name="Pangilinan J."/>
            <person name="Riley R."/>
            <person name="LaButti K."/>
            <person name="Andreopoulos B."/>
            <person name="Lipzen A."/>
            <person name="Chen C."/>
            <person name="Yan M."/>
            <person name="Daum C."/>
            <person name="Ng V."/>
            <person name="Clum A."/>
            <person name="Steindorff A."/>
            <person name="Ohm R.A."/>
            <person name="Martin F."/>
            <person name="Silar P."/>
            <person name="Natvig D.O."/>
            <person name="Lalanne C."/>
            <person name="Gautier V."/>
            <person name="Ament-Velasquez S.L."/>
            <person name="Kruys A."/>
            <person name="Hutchinson M.I."/>
            <person name="Powell A.J."/>
            <person name="Barry K."/>
            <person name="Miller A.N."/>
            <person name="Grigoriev I.V."/>
            <person name="Debuchy R."/>
            <person name="Gladieux P."/>
            <person name="Hiltunen Thoren M."/>
            <person name="Johannesson H."/>
        </authorList>
    </citation>
    <scope>NUCLEOTIDE SEQUENCE [LARGE SCALE GENOMIC DNA]</scope>
    <source>
        <strain evidence="7 8">FGSC 10403</strain>
    </source>
</reference>
<dbReference type="InterPro" id="IPR008927">
    <property type="entry name" value="6-PGluconate_DH-like_C_sf"/>
</dbReference>